<dbReference type="KEGG" id="cari:FNU76_23565"/>
<accession>A0A516SMR1</accession>
<name>A0A516SMR1_9NEIS</name>
<dbReference type="PANTHER" id="PTHR38439">
    <property type="entry name" value="AURACYANIN-B"/>
    <property type="match status" value="1"/>
</dbReference>
<proteinExistence type="predicted"/>
<dbReference type="InterPro" id="IPR000923">
    <property type="entry name" value="BlueCu_1"/>
</dbReference>
<protein>
    <submittedName>
        <fullName evidence="6">Plastocyanin</fullName>
    </submittedName>
</protein>
<evidence type="ECO:0000313" key="7">
    <source>
        <dbReference type="Proteomes" id="UP000317550"/>
    </source>
</evidence>
<dbReference type="OrthoDB" id="4422545at2"/>
<dbReference type="InterPro" id="IPR050845">
    <property type="entry name" value="Cu-binding_ET"/>
</dbReference>
<organism evidence="6 7">
    <name type="scientific">Chitinimonas arctica</name>
    <dbReference type="NCBI Taxonomy" id="2594795"/>
    <lineage>
        <taxon>Bacteria</taxon>
        <taxon>Pseudomonadati</taxon>
        <taxon>Pseudomonadota</taxon>
        <taxon>Betaproteobacteria</taxon>
        <taxon>Neisseriales</taxon>
        <taxon>Chitinibacteraceae</taxon>
        <taxon>Chitinimonas</taxon>
    </lineage>
</organism>
<dbReference type="AlphaFoldDB" id="A0A516SMR1"/>
<dbReference type="GO" id="GO:0009279">
    <property type="term" value="C:cell outer membrane"/>
    <property type="evidence" value="ECO:0007669"/>
    <property type="project" value="UniProtKB-SubCell"/>
</dbReference>
<dbReference type="Proteomes" id="UP000317550">
    <property type="component" value="Chromosome"/>
</dbReference>
<keyword evidence="2" id="KW-0479">Metal-binding</keyword>
<feature type="region of interest" description="Disordered" evidence="4">
    <location>
        <begin position="1"/>
        <end position="20"/>
    </location>
</feature>
<evidence type="ECO:0000256" key="4">
    <source>
        <dbReference type="SAM" id="MobiDB-lite"/>
    </source>
</evidence>
<dbReference type="GO" id="GO:0005507">
    <property type="term" value="F:copper ion binding"/>
    <property type="evidence" value="ECO:0007669"/>
    <property type="project" value="InterPro"/>
</dbReference>
<dbReference type="EMBL" id="CP041730">
    <property type="protein sequence ID" value="QDQ29444.1"/>
    <property type="molecule type" value="Genomic_DNA"/>
</dbReference>
<dbReference type="PROSITE" id="PS00079">
    <property type="entry name" value="MULTICOPPER_OXIDASE1"/>
    <property type="match status" value="1"/>
</dbReference>
<evidence type="ECO:0000256" key="3">
    <source>
        <dbReference type="ARBA" id="ARBA00023008"/>
    </source>
</evidence>
<dbReference type="Pfam" id="PF00127">
    <property type="entry name" value="Copper-bind"/>
    <property type="match status" value="1"/>
</dbReference>
<dbReference type="GO" id="GO:0009055">
    <property type="term" value="F:electron transfer activity"/>
    <property type="evidence" value="ECO:0007669"/>
    <property type="project" value="InterPro"/>
</dbReference>
<feature type="domain" description="Blue (type 1) copper" evidence="5">
    <location>
        <begin position="29"/>
        <end position="131"/>
    </location>
</feature>
<evidence type="ECO:0000256" key="2">
    <source>
        <dbReference type="ARBA" id="ARBA00022723"/>
    </source>
</evidence>
<dbReference type="InterPro" id="IPR033138">
    <property type="entry name" value="Cu_oxidase_CS"/>
</dbReference>
<dbReference type="SUPFAM" id="SSF49503">
    <property type="entry name" value="Cupredoxins"/>
    <property type="match status" value="1"/>
</dbReference>
<evidence type="ECO:0000313" key="6">
    <source>
        <dbReference type="EMBL" id="QDQ29444.1"/>
    </source>
</evidence>
<reference evidence="7" key="1">
    <citation type="submission" date="2019-07" db="EMBL/GenBank/DDBJ databases">
        <title>Chitinimonas sp. nov., isolated from Ny-Alesund, arctica soil.</title>
        <authorList>
            <person name="Xu Q."/>
            <person name="Peng F."/>
        </authorList>
    </citation>
    <scope>NUCLEOTIDE SEQUENCE [LARGE SCALE GENOMIC DNA]</scope>
    <source>
        <strain evidence="7">R3-44</strain>
    </source>
</reference>
<keyword evidence="3" id="KW-0186">Copper</keyword>
<evidence type="ECO:0000256" key="1">
    <source>
        <dbReference type="ARBA" id="ARBA00004459"/>
    </source>
</evidence>
<keyword evidence="7" id="KW-1185">Reference proteome</keyword>
<dbReference type="InterPro" id="IPR008972">
    <property type="entry name" value="Cupredoxin"/>
</dbReference>
<sequence length="136" mass="15469">MKAAISDDQHDFGREGDPKQVRRTIQISMDDTMRYSPDKLTVKQGETIRLVLTNKGKLMHELVLGSARKLQEHAEVMKKFPDMEHDEPYMAHVPPAKQQVINWQFNQPGEFLFGCLIPGHFEAGMVGRITVVPSKP</sequence>
<dbReference type="CDD" id="cd04211">
    <property type="entry name" value="Cupredoxin_like_2"/>
    <property type="match status" value="1"/>
</dbReference>
<dbReference type="Gene3D" id="2.60.40.420">
    <property type="entry name" value="Cupredoxins - blue copper proteins"/>
    <property type="match status" value="1"/>
</dbReference>
<dbReference type="PANTHER" id="PTHR38439:SF3">
    <property type="entry name" value="COPPER-RESISTANT CUPROPROTEIN COPI"/>
    <property type="match status" value="1"/>
</dbReference>
<gene>
    <name evidence="6" type="ORF">FNU76_23565</name>
</gene>
<comment type="subcellular location">
    <subcellularLocation>
        <location evidence="1">Cell outer membrane</location>
        <topology evidence="1">Lipid-anchor</topology>
    </subcellularLocation>
</comment>
<evidence type="ECO:0000259" key="5">
    <source>
        <dbReference type="Pfam" id="PF00127"/>
    </source>
</evidence>